<evidence type="ECO:0000256" key="1">
    <source>
        <dbReference type="ARBA" id="ARBA00022603"/>
    </source>
</evidence>
<feature type="binding site" evidence="5">
    <location>
        <position position="183"/>
    </location>
    <ligand>
        <name>S-adenosyl-L-methionine</name>
        <dbReference type="ChEBI" id="CHEBI:59789"/>
    </ligand>
</feature>
<name>A0A173YZV4_9FIRM</name>
<comment type="function">
    <text evidence="5">Methylates the class 1 translation termination release factors RF1/PrfA and RF2/PrfB on the glutamine residue of the universally conserved GGQ motif.</text>
</comment>
<dbReference type="Gene3D" id="3.40.50.150">
    <property type="entry name" value="Vaccinia Virus protein VP39"/>
    <property type="match status" value="1"/>
</dbReference>
<dbReference type="Proteomes" id="UP000095546">
    <property type="component" value="Unassembled WGS sequence"/>
</dbReference>
<dbReference type="InterPro" id="IPR004556">
    <property type="entry name" value="HemK-like"/>
</dbReference>
<dbReference type="InterPro" id="IPR019874">
    <property type="entry name" value="RF_methyltr_PrmC"/>
</dbReference>
<dbReference type="NCBIfam" id="TIGR03534">
    <property type="entry name" value="RF_mod_PrmC"/>
    <property type="match status" value="1"/>
</dbReference>
<dbReference type="Pfam" id="PF05175">
    <property type="entry name" value="MTS"/>
    <property type="match status" value="1"/>
</dbReference>
<dbReference type="InterPro" id="IPR040758">
    <property type="entry name" value="PrmC_N"/>
</dbReference>
<dbReference type="InterPro" id="IPR029063">
    <property type="entry name" value="SAM-dependent_MTases_sf"/>
</dbReference>
<reference evidence="9 10" key="1">
    <citation type="submission" date="2015-09" db="EMBL/GenBank/DDBJ databases">
        <authorList>
            <consortium name="Pathogen Informatics"/>
        </authorList>
    </citation>
    <scope>NUCLEOTIDE SEQUENCE [LARGE SCALE GENOMIC DNA]</scope>
    <source>
        <strain evidence="9 10">2789STDY5608828</strain>
    </source>
</reference>
<feature type="binding site" evidence="5">
    <location>
        <position position="227"/>
    </location>
    <ligand>
        <name>S-adenosyl-L-methionine</name>
        <dbReference type="ChEBI" id="CHEBI:59789"/>
    </ligand>
</feature>
<dbReference type="OrthoDB" id="9800643at2"/>
<evidence type="ECO:0000259" key="8">
    <source>
        <dbReference type="Pfam" id="PF17827"/>
    </source>
</evidence>
<dbReference type="PROSITE" id="PS00092">
    <property type="entry name" value="N6_MTASE"/>
    <property type="match status" value="1"/>
</dbReference>
<dbReference type="GO" id="GO:0102559">
    <property type="term" value="F:peptide chain release factor N(5)-glutamine methyltransferase activity"/>
    <property type="evidence" value="ECO:0007669"/>
    <property type="project" value="UniProtKB-EC"/>
</dbReference>
<feature type="binding site" evidence="5">
    <location>
        <begin position="227"/>
        <end position="230"/>
    </location>
    <ligand>
        <name>substrate</name>
    </ligand>
</feature>
<dbReference type="Pfam" id="PF17827">
    <property type="entry name" value="PrmC_N"/>
    <property type="match status" value="1"/>
</dbReference>
<dbReference type="NCBIfam" id="TIGR00536">
    <property type="entry name" value="hemK_fam"/>
    <property type="match status" value="1"/>
</dbReference>
<dbReference type="SUPFAM" id="SSF53335">
    <property type="entry name" value="S-adenosyl-L-methionine-dependent methyltransferases"/>
    <property type="match status" value="1"/>
</dbReference>
<dbReference type="HAMAP" id="MF_02126">
    <property type="entry name" value="RF_methyltr_PrmC"/>
    <property type="match status" value="1"/>
</dbReference>
<gene>
    <name evidence="5 9" type="primary">prmC</name>
    <name evidence="9" type="ORF">ERS852385_01109</name>
</gene>
<dbReference type="STRING" id="187979.ERS852385_01109"/>
<evidence type="ECO:0000256" key="5">
    <source>
        <dbReference type="HAMAP-Rule" id="MF_02126"/>
    </source>
</evidence>
<dbReference type="GO" id="GO:0003676">
    <property type="term" value="F:nucleic acid binding"/>
    <property type="evidence" value="ECO:0007669"/>
    <property type="project" value="InterPro"/>
</dbReference>
<protein>
    <recommendedName>
        <fullName evidence="5">Release factor glutamine methyltransferase</fullName>
        <shortName evidence="5">RF MTase</shortName>
        <ecNumber evidence="5">2.1.1.297</ecNumber>
    </recommendedName>
    <alternativeName>
        <fullName evidence="5">N5-glutamine methyltransferase PrmC</fullName>
    </alternativeName>
    <alternativeName>
        <fullName evidence="5">Protein-(glutamine-N5) MTase PrmC</fullName>
    </alternativeName>
    <alternativeName>
        <fullName evidence="5">Protein-glutamine N-methyltransferase PrmC</fullName>
    </alternativeName>
</protein>
<dbReference type="AlphaFoldDB" id="A0A173YZV4"/>
<feature type="domain" description="Methyltransferase small" evidence="7">
    <location>
        <begin position="155"/>
        <end position="235"/>
    </location>
</feature>
<evidence type="ECO:0000259" key="7">
    <source>
        <dbReference type="Pfam" id="PF05175"/>
    </source>
</evidence>
<accession>A0A173YZV4</accession>
<evidence type="ECO:0000313" key="10">
    <source>
        <dbReference type="Proteomes" id="UP000095546"/>
    </source>
</evidence>
<dbReference type="CDD" id="cd02440">
    <property type="entry name" value="AdoMet_MTases"/>
    <property type="match status" value="1"/>
</dbReference>
<dbReference type="RefSeq" id="WP_055161283.1">
    <property type="nucleotide sequence ID" value="NZ_CABIWZ010000005.1"/>
</dbReference>
<sequence>MNDKIWTIGRILKWTEQYFRDKGIESPRLDAEVLLAHVLEKQRIYLYVHFDEPLQPAELAAYREMIKQRVLRVPVAQILGEKEFMGLTFKVTADTLVPRPDTEILVQAAVERLKAMKGEKTATGVLADESAAEEPAEGQPAGGADAEQEVAEPLHIADIGTGSGAICLSVLRYLADTVADTVDISPAARAVAEENAASLGLADRVTFHTGDLLQPLVGMTFAAILSNPPYIPEADIATLAPEVRLKEPHTALSGGQDGLDFYRRLAKEAPAMLVPGGFMAFEVGIHQAEPVAALAKANPLIARTEILPDYAGIDRVVVAWRTKECQ</sequence>
<dbReference type="InterPro" id="IPR007848">
    <property type="entry name" value="Small_mtfrase_dom"/>
</dbReference>
<comment type="caution">
    <text evidence="5">Lacks conserved residue(s) required for the propagation of feature annotation.</text>
</comment>
<proteinExistence type="inferred from homology"/>
<dbReference type="GO" id="GO:0032259">
    <property type="term" value="P:methylation"/>
    <property type="evidence" value="ECO:0007669"/>
    <property type="project" value="UniProtKB-KW"/>
</dbReference>
<dbReference type="EC" id="2.1.1.297" evidence="5"/>
<evidence type="ECO:0000256" key="4">
    <source>
        <dbReference type="ARBA" id="ARBA00048391"/>
    </source>
</evidence>
<evidence type="ECO:0000256" key="2">
    <source>
        <dbReference type="ARBA" id="ARBA00022679"/>
    </source>
</evidence>
<feature type="domain" description="Release factor glutamine methyltransferase N-terminal" evidence="8">
    <location>
        <begin position="11"/>
        <end position="80"/>
    </location>
</feature>
<feature type="region of interest" description="Disordered" evidence="6">
    <location>
        <begin position="124"/>
        <end position="148"/>
    </location>
</feature>
<keyword evidence="2 5" id="KW-0808">Transferase</keyword>
<dbReference type="EMBL" id="CYYU01000005">
    <property type="protein sequence ID" value="CUN69013.1"/>
    <property type="molecule type" value="Genomic_DNA"/>
</dbReference>
<comment type="catalytic activity">
    <reaction evidence="4 5">
        <text>L-glutaminyl-[peptide chain release factor] + S-adenosyl-L-methionine = N(5)-methyl-L-glutaminyl-[peptide chain release factor] + S-adenosyl-L-homocysteine + H(+)</text>
        <dbReference type="Rhea" id="RHEA:42896"/>
        <dbReference type="Rhea" id="RHEA-COMP:10271"/>
        <dbReference type="Rhea" id="RHEA-COMP:10272"/>
        <dbReference type="ChEBI" id="CHEBI:15378"/>
        <dbReference type="ChEBI" id="CHEBI:30011"/>
        <dbReference type="ChEBI" id="CHEBI:57856"/>
        <dbReference type="ChEBI" id="CHEBI:59789"/>
        <dbReference type="ChEBI" id="CHEBI:61891"/>
        <dbReference type="EC" id="2.1.1.297"/>
    </reaction>
</comment>
<dbReference type="PANTHER" id="PTHR18895">
    <property type="entry name" value="HEMK METHYLTRANSFERASE"/>
    <property type="match status" value="1"/>
</dbReference>
<keyword evidence="3 5" id="KW-0949">S-adenosyl-L-methionine</keyword>
<keyword evidence="1 5" id="KW-0489">Methyltransferase</keyword>
<dbReference type="PANTHER" id="PTHR18895:SF74">
    <property type="entry name" value="MTRF1L RELEASE FACTOR GLUTAMINE METHYLTRANSFERASE"/>
    <property type="match status" value="1"/>
</dbReference>
<dbReference type="InterPro" id="IPR050320">
    <property type="entry name" value="N5-glutamine_MTase"/>
</dbReference>
<evidence type="ECO:0000313" key="9">
    <source>
        <dbReference type="EMBL" id="CUN69013.1"/>
    </source>
</evidence>
<organism evidence="9 10">
    <name type="scientific">Mitsuokella jalaludinii</name>
    <dbReference type="NCBI Taxonomy" id="187979"/>
    <lineage>
        <taxon>Bacteria</taxon>
        <taxon>Bacillati</taxon>
        <taxon>Bacillota</taxon>
        <taxon>Negativicutes</taxon>
        <taxon>Selenomonadales</taxon>
        <taxon>Selenomonadaceae</taxon>
        <taxon>Mitsuokella</taxon>
    </lineage>
</organism>
<evidence type="ECO:0000256" key="6">
    <source>
        <dbReference type="SAM" id="MobiDB-lite"/>
    </source>
</evidence>
<dbReference type="Gene3D" id="1.10.8.10">
    <property type="entry name" value="DNA helicase RuvA subunit, C-terminal domain"/>
    <property type="match status" value="1"/>
</dbReference>
<dbReference type="InterPro" id="IPR002052">
    <property type="entry name" value="DNA_methylase_N6_adenine_CS"/>
</dbReference>
<comment type="similarity">
    <text evidence="5">Belongs to the protein N5-glutamine methyltransferase family. PrmC subfamily.</text>
</comment>
<evidence type="ECO:0000256" key="3">
    <source>
        <dbReference type="ARBA" id="ARBA00022691"/>
    </source>
</evidence>
<keyword evidence="10" id="KW-1185">Reference proteome</keyword>
<feature type="binding site" evidence="5">
    <location>
        <begin position="160"/>
        <end position="164"/>
    </location>
    <ligand>
        <name>S-adenosyl-L-methionine</name>
        <dbReference type="ChEBI" id="CHEBI:59789"/>
    </ligand>
</feature>